<evidence type="ECO:0000256" key="4">
    <source>
        <dbReference type="SAM" id="SignalP"/>
    </source>
</evidence>
<dbReference type="InterPro" id="IPR000719">
    <property type="entry name" value="Prot_kinase_dom"/>
</dbReference>
<dbReference type="PROSITE" id="PS00107">
    <property type="entry name" value="PROTEIN_KINASE_ATP"/>
    <property type="match status" value="1"/>
</dbReference>
<keyword evidence="3" id="KW-1133">Transmembrane helix</keyword>
<comment type="subcellular location">
    <subcellularLocation>
        <location evidence="1">Membrane</location>
        <topology evidence="1">Single-pass membrane protein</topology>
    </subcellularLocation>
</comment>
<dbReference type="Pfam" id="PF07714">
    <property type="entry name" value="PK_Tyr_Ser-Thr"/>
    <property type="match status" value="1"/>
</dbReference>
<dbReference type="InterPro" id="IPR050122">
    <property type="entry name" value="RTK"/>
</dbReference>
<proteinExistence type="predicted"/>
<dbReference type="PROSITE" id="PS50011">
    <property type="entry name" value="PROTEIN_KINASE_DOM"/>
    <property type="match status" value="1"/>
</dbReference>
<evidence type="ECO:0000256" key="2">
    <source>
        <dbReference type="PROSITE-ProRule" id="PRU10141"/>
    </source>
</evidence>
<sequence>MKICFLKPLVMILMQIVCIISSEKQLADQFFLSSSSGLIGDITEFINSGMSYNSVNLTITVKGKANGDLINGLKSPRQSVTLFYDTNLSILDDCWGKIHDVIWFVNSTLAVKRDATLIIALNYQSMSKPFESPRRKSKEHKKSTGAFNYLFLLQIPETTKCKEIDSQTISSTFDSVYDQVDPYTEIGISYPETLIDCFSLQKLLTLAYFKVIRFTFGDTPGVAESYSLFRRKIDSIARHNLKMVQNSPLRLVNTFDLPEFIYFPWANSSGEDLFYRRLFADYSERWLIEKQYQDGSVDTGFILPTVMSNNVSYTNKEFSLVPYIRPANAWLASAALIAITEKFNAIVLSIDIRLQYLLQGVSAEAFEQVIKQPDKDFRLEVIIDYSDVIYYDWNAEDWENEKNLIFERTENPDYPFKNMVLKALLFKLSITPDETFKVDADSSFLQEMSLKFIVGCRIFVNPLLERVDLENKTENIVESCIGINGTISVLYTGVLVSEDIDHMDYTDELRKHLIRLRNFRNSILNYHPEAVVYLEIQMFTDIGANQNNTVFCDPNVLRLNEYFEGVLNWAKFNDIPIILKSATDDLQTPVATSWLSYLRPIGDMALTRVVFPFFVMRNYPTEETINGWEVNPCITWTDERPEIPLNFFMNKFIATSFNPELIKTNFTMEDSTMMLRFIFHRFQNVEIVVGTYSGVITESLQKVINEGNITEKSVFLCFSVLPNIADNVKFINDSLSILLDAGGAVNRKMLNGIHLDFSKLNVVGNFQGDNGDYFSDQWELPSAVTNTLNVPIGIILNSTVCMGIYFSIAGNYPTDEVVDLIKAANYIVCNENLNVETQDDMETLGHIFDTHMYIKLAFEEVLPNLDIIFRVHLDVILNEDSGIMERYLRVLSHFKKFGFAYNIKYILGDAFDTAGETKNGWWAIKDYSDLTNPKTYVEKQSVYSGQQMTYPFISDEKQGDIPENNGGTEVTAIAMVFIPAIVLLAGIIVGIVCIRYRRLSKFLSDDEIKEFLNGRMLRQESHFGGDNLSAENMKFNPDYELSILDITCIDTNNLLGFGKFGRVYKGTVKGKVAAVKRPNLYCSKATFKTFLCEINIYCYLGSHQNIVNFIGAYIKEINKGVLCIATEYCTNGSLEGFLEKA</sequence>
<protein>
    <recommendedName>
        <fullName evidence="5">Protein kinase domain-containing protein</fullName>
    </recommendedName>
</protein>
<evidence type="ECO:0000313" key="6">
    <source>
        <dbReference type="EMBL" id="CAL8136900.1"/>
    </source>
</evidence>
<evidence type="ECO:0000313" key="7">
    <source>
        <dbReference type="Proteomes" id="UP001642540"/>
    </source>
</evidence>
<dbReference type="Gene3D" id="3.30.200.20">
    <property type="entry name" value="Phosphorylase Kinase, domain 1"/>
    <property type="match status" value="1"/>
</dbReference>
<dbReference type="InterPro" id="IPR001245">
    <property type="entry name" value="Ser-Thr/Tyr_kinase_cat_dom"/>
</dbReference>
<dbReference type="EMBL" id="CAXLJM020000112">
    <property type="protein sequence ID" value="CAL8136900.1"/>
    <property type="molecule type" value="Genomic_DNA"/>
</dbReference>
<dbReference type="SUPFAM" id="SSF56112">
    <property type="entry name" value="Protein kinase-like (PK-like)"/>
    <property type="match status" value="1"/>
</dbReference>
<dbReference type="InterPro" id="IPR011009">
    <property type="entry name" value="Kinase-like_dom_sf"/>
</dbReference>
<keyword evidence="2" id="KW-0067">ATP-binding</keyword>
<evidence type="ECO:0000256" key="1">
    <source>
        <dbReference type="ARBA" id="ARBA00004167"/>
    </source>
</evidence>
<feature type="domain" description="Protein kinase" evidence="5">
    <location>
        <begin position="1049"/>
        <end position="1141"/>
    </location>
</feature>
<feature type="transmembrane region" description="Helical" evidence="3">
    <location>
        <begin position="972"/>
        <end position="994"/>
    </location>
</feature>
<name>A0ABP1RW57_9HEXA</name>
<feature type="non-terminal residue" evidence="6">
    <location>
        <position position="1141"/>
    </location>
</feature>
<dbReference type="PANTHER" id="PTHR24416">
    <property type="entry name" value="TYROSINE-PROTEIN KINASE RECEPTOR"/>
    <property type="match status" value="1"/>
</dbReference>
<keyword evidence="7" id="KW-1185">Reference proteome</keyword>
<accession>A0ABP1RW57</accession>
<feature type="chain" id="PRO_5046180159" description="Protein kinase domain-containing protein" evidence="4">
    <location>
        <begin position="23"/>
        <end position="1141"/>
    </location>
</feature>
<feature type="binding site" evidence="2">
    <location>
        <position position="1076"/>
    </location>
    <ligand>
        <name>ATP</name>
        <dbReference type="ChEBI" id="CHEBI:30616"/>
    </ligand>
</feature>
<keyword evidence="4" id="KW-0732">Signal</keyword>
<comment type="caution">
    <text evidence="6">The sequence shown here is derived from an EMBL/GenBank/DDBJ whole genome shotgun (WGS) entry which is preliminary data.</text>
</comment>
<dbReference type="InterPro" id="IPR017441">
    <property type="entry name" value="Protein_kinase_ATP_BS"/>
</dbReference>
<dbReference type="Proteomes" id="UP001642540">
    <property type="component" value="Unassembled WGS sequence"/>
</dbReference>
<reference evidence="6 7" key="1">
    <citation type="submission" date="2024-08" db="EMBL/GenBank/DDBJ databases">
        <authorList>
            <person name="Cucini C."/>
            <person name="Frati F."/>
        </authorList>
    </citation>
    <scope>NUCLEOTIDE SEQUENCE [LARGE SCALE GENOMIC DNA]</scope>
</reference>
<feature type="signal peptide" evidence="4">
    <location>
        <begin position="1"/>
        <end position="22"/>
    </location>
</feature>
<organism evidence="6 7">
    <name type="scientific">Orchesella dallaii</name>
    <dbReference type="NCBI Taxonomy" id="48710"/>
    <lineage>
        <taxon>Eukaryota</taxon>
        <taxon>Metazoa</taxon>
        <taxon>Ecdysozoa</taxon>
        <taxon>Arthropoda</taxon>
        <taxon>Hexapoda</taxon>
        <taxon>Collembola</taxon>
        <taxon>Entomobryomorpha</taxon>
        <taxon>Entomobryoidea</taxon>
        <taxon>Orchesellidae</taxon>
        <taxon>Orchesellinae</taxon>
        <taxon>Orchesella</taxon>
    </lineage>
</organism>
<keyword evidence="2" id="KW-0547">Nucleotide-binding</keyword>
<keyword evidence="3" id="KW-0812">Transmembrane</keyword>
<gene>
    <name evidence="6" type="ORF">ODALV1_LOCUS26668</name>
</gene>
<evidence type="ECO:0000259" key="5">
    <source>
        <dbReference type="PROSITE" id="PS50011"/>
    </source>
</evidence>
<evidence type="ECO:0000256" key="3">
    <source>
        <dbReference type="SAM" id="Phobius"/>
    </source>
</evidence>
<keyword evidence="3" id="KW-0472">Membrane</keyword>
<dbReference type="PANTHER" id="PTHR24416:SF600">
    <property type="entry name" value="PDGF- AND VEGF-RECEPTOR RELATED, ISOFORM J"/>
    <property type="match status" value="1"/>
</dbReference>